<evidence type="ECO:0000313" key="2">
    <source>
        <dbReference type="Proteomes" id="UP000000663"/>
    </source>
</evidence>
<dbReference type="AlphaFoldDB" id="Q0W4D5"/>
<keyword evidence="2" id="KW-1185">Reference proteome</keyword>
<evidence type="ECO:0000313" key="1">
    <source>
        <dbReference type="EMBL" id="CAJ36758.2"/>
    </source>
</evidence>
<name>Q0W4D5_METAR</name>
<dbReference type="Proteomes" id="UP000000663">
    <property type="component" value="Chromosome"/>
</dbReference>
<organism evidence="1 2">
    <name type="scientific">Methanocella arvoryzae (strain DSM 22066 / NBRC 105507 / MRE50)</name>
    <dbReference type="NCBI Taxonomy" id="351160"/>
    <lineage>
        <taxon>Archaea</taxon>
        <taxon>Methanobacteriati</taxon>
        <taxon>Methanobacteriota</taxon>
        <taxon>Stenosarchaea group</taxon>
        <taxon>Methanomicrobia</taxon>
        <taxon>Methanocellales</taxon>
        <taxon>Methanocellaceae</taxon>
        <taxon>Methanocella</taxon>
    </lineage>
</organism>
<dbReference type="PROSITE" id="PS51257">
    <property type="entry name" value="PROKAR_LIPOPROTEIN"/>
    <property type="match status" value="1"/>
</dbReference>
<dbReference type="KEGG" id="rci:RCIX1494"/>
<dbReference type="PATRIC" id="fig|351160.9.peg.1517"/>
<dbReference type="eggNOG" id="arCOG11014">
    <property type="taxonomic scope" value="Archaea"/>
</dbReference>
<evidence type="ECO:0008006" key="3">
    <source>
        <dbReference type="Google" id="ProtNLM"/>
    </source>
</evidence>
<gene>
    <name evidence="1" type="ORF">RCIX1494</name>
</gene>
<accession>Q0W4D5</accession>
<sequence>MPVTRAQALAFRLSGHNLARRLPPGSLLAAAGACGIQDSPPGSAALSLHARVAGFSPDDLDRALRVDKTLVQTMSLRGAPYMFPVEDAAVFTTGLLPDDEKALRHFIQGVKPALEHIGIGAAEVADLTAAALCEVLDGRELTKDQMGAEVAGKVLERLSPPQRQAWQEESWYAKGQSLGESVVRFAFYAIALRGTFCYAPRHDNEATFIRTDQWLGAPLPGVDSGRAAAELVRRYLHCYGPSTAKDYAGWAGISPAQAARAWGHVKDELAEVKFEGGRAWLLRDDCAGIAGLPEPEGVRLLPPHDPYLQMRDRTTLVPDKALHKHIWRATGNPGVVLAGRQFAGTWRSRKKGKLLTLAVELSGPVSRVTREEIEKEAALLARYKKCDGAVVEWAAWRASISE</sequence>
<dbReference type="InterPro" id="IPR009351">
    <property type="entry name" value="AlkZ-like"/>
</dbReference>
<dbReference type="Pfam" id="PF06224">
    <property type="entry name" value="AlkZ-like"/>
    <property type="match status" value="1"/>
</dbReference>
<dbReference type="OrthoDB" id="303731at2157"/>
<dbReference type="PANTHER" id="PTHR38479">
    <property type="entry name" value="LMO0824 PROTEIN"/>
    <property type="match status" value="1"/>
</dbReference>
<dbReference type="PANTHER" id="PTHR38479:SF2">
    <property type="entry name" value="WINGED HELIX DNA-BINDING DOMAIN-CONTAINING PROTEIN"/>
    <property type="match status" value="1"/>
</dbReference>
<dbReference type="STRING" id="351160.RCIX1494"/>
<protein>
    <recommendedName>
        <fullName evidence="3">Winged helix DNA-binding domain-containing protein</fullName>
    </recommendedName>
</protein>
<dbReference type="EMBL" id="AM114193">
    <property type="protein sequence ID" value="CAJ36758.2"/>
    <property type="molecule type" value="Genomic_DNA"/>
</dbReference>
<proteinExistence type="predicted"/>
<reference evidence="1 2" key="1">
    <citation type="journal article" date="2006" name="Science">
        <title>Genome of rice cluster I archaea -- the key methane producers in the rice rhizosphere.</title>
        <authorList>
            <person name="Erkel C."/>
            <person name="Kube M."/>
            <person name="Reinhardt R."/>
            <person name="Liesack W."/>
        </authorList>
    </citation>
    <scope>NUCLEOTIDE SEQUENCE [LARGE SCALE GENOMIC DNA]</scope>
    <source>
        <strain evidence="2">DSM 22066 / NBRC 105507 / MRE50</strain>
    </source>
</reference>